<evidence type="ECO:0000313" key="11">
    <source>
        <dbReference type="Proteomes" id="UP001078443"/>
    </source>
</evidence>
<comment type="function">
    <text evidence="8">Probably a riboflavin-binding protein that interacts with the energy-coupling factor (ECF) ABC-transporter complex.</text>
</comment>
<evidence type="ECO:0000256" key="3">
    <source>
        <dbReference type="ARBA" id="ARBA00022448"/>
    </source>
</evidence>
<dbReference type="InterPro" id="IPR025720">
    <property type="entry name" value="RibU"/>
</dbReference>
<dbReference type="PIRSF" id="PIRSF037778">
    <property type="entry name" value="UCP037778_transp_RibU"/>
    <property type="match status" value="1"/>
</dbReference>
<dbReference type="Proteomes" id="UP001078443">
    <property type="component" value="Unassembled WGS sequence"/>
</dbReference>
<dbReference type="InterPro" id="IPR024529">
    <property type="entry name" value="ECF_trnsprt_substrate-spec"/>
</dbReference>
<protein>
    <recommendedName>
        <fullName evidence="8">Riboflavin transporter</fullName>
    </recommendedName>
</protein>
<evidence type="ECO:0000313" key="10">
    <source>
        <dbReference type="EMBL" id="MCY6485655.1"/>
    </source>
</evidence>
<evidence type="ECO:0000256" key="1">
    <source>
        <dbReference type="ARBA" id="ARBA00004651"/>
    </source>
</evidence>
<keyword evidence="3 8" id="KW-0813">Transport</keyword>
<dbReference type="RefSeq" id="WP_268042176.1">
    <property type="nucleotide sequence ID" value="NZ_JAPQER010000008.1"/>
</dbReference>
<keyword evidence="11" id="KW-1185">Reference proteome</keyword>
<evidence type="ECO:0000256" key="6">
    <source>
        <dbReference type="ARBA" id="ARBA00022989"/>
    </source>
</evidence>
<comment type="caution">
    <text evidence="10">The sequence shown here is derived from an EMBL/GenBank/DDBJ whole genome shotgun (WGS) entry which is preliminary data.</text>
</comment>
<comment type="subcellular location">
    <subcellularLocation>
        <location evidence="1">Cell membrane</location>
        <topology evidence="1">Multi-pass membrane protein</topology>
    </subcellularLocation>
</comment>
<feature type="transmembrane region" description="Helical" evidence="9">
    <location>
        <begin position="109"/>
        <end position="131"/>
    </location>
</feature>
<keyword evidence="4 8" id="KW-1003">Cell membrane</keyword>
<keyword evidence="5 9" id="KW-0812">Transmembrane</keyword>
<comment type="similarity">
    <text evidence="2 8">Belongs to the prokaryotic riboflavin transporter (P-RFT) (TC 2.A.87) family.</text>
</comment>
<feature type="transmembrane region" description="Helical" evidence="9">
    <location>
        <begin position="43"/>
        <end position="63"/>
    </location>
</feature>
<evidence type="ECO:0000256" key="9">
    <source>
        <dbReference type="SAM" id="Phobius"/>
    </source>
</evidence>
<sequence>MRKSNLNKTIKITLLSVMAFILMFFEIPLPIFPSFLKIDISDLPALFGTFSFGPVAGVLIELFKNILHIMFKGTQTGFVGEFANFLVGSIFVVVAGSVYKYKKSKKTAILGLIVGSLVMSVSAAVLNYHIFLPLFAKAFKAPIEAFVKMGTVVNPKIKDLKDLVMWSILPFNLIKCFVVSAITIPVYKKISPVLHKEEMLEDNKKSAFGN</sequence>
<dbReference type="EMBL" id="JAPQER010000008">
    <property type="protein sequence ID" value="MCY6485655.1"/>
    <property type="molecule type" value="Genomic_DNA"/>
</dbReference>
<name>A0ABT4D338_9CLOT</name>
<organism evidence="10 11">
    <name type="scientific">Clostridium aestuarii</name>
    <dbReference type="NCBI Taxonomy" id="338193"/>
    <lineage>
        <taxon>Bacteria</taxon>
        <taxon>Bacillati</taxon>
        <taxon>Bacillota</taxon>
        <taxon>Clostridia</taxon>
        <taxon>Eubacteriales</taxon>
        <taxon>Clostridiaceae</taxon>
        <taxon>Clostridium</taxon>
    </lineage>
</organism>
<reference evidence="10" key="1">
    <citation type="submission" date="2022-12" db="EMBL/GenBank/DDBJ databases">
        <authorList>
            <person name="Wang J."/>
        </authorList>
    </citation>
    <scope>NUCLEOTIDE SEQUENCE</scope>
    <source>
        <strain evidence="10">HY-45-18</strain>
    </source>
</reference>
<dbReference type="PANTHER" id="PTHR38438:SF1">
    <property type="entry name" value="RIBOFLAVIN TRANSPORTER RIBU"/>
    <property type="match status" value="1"/>
</dbReference>
<evidence type="ECO:0000256" key="4">
    <source>
        <dbReference type="ARBA" id="ARBA00022475"/>
    </source>
</evidence>
<keyword evidence="6 9" id="KW-1133">Transmembrane helix</keyword>
<dbReference type="Pfam" id="PF12822">
    <property type="entry name" value="ECF_trnsprt"/>
    <property type="match status" value="1"/>
</dbReference>
<accession>A0ABT4D338</accession>
<gene>
    <name evidence="10" type="ORF">OW763_15090</name>
</gene>
<feature type="transmembrane region" description="Helical" evidence="9">
    <location>
        <begin position="12"/>
        <end position="31"/>
    </location>
</feature>
<evidence type="ECO:0000256" key="8">
    <source>
        <dbReference type="PIRNR" id="PIRNR037778"/>
    </source>
</evidence>
<feature type="transmembrane region" description="Helical" evidence="9">
    <location>
        <begin position="163"/>
        <end position="187"/>
    </location>
</feature>
<keyword evidence="7 8" id="KW-0472">Membrane</keyword>
<evidence type="ECO:0000256" key="7">
    <source>
        <dbReference type="ARBA" id="ARBA00023136"/>
    </source>
</evidence>
<evidence type="ECO:0000256" key="2">
    <source>
        <dbReference type="ARBA" id="ARBA00005540"/>
    </source>
</evidence>
<evidence type="ECO:0000256" key="5">
    <source>
        <dbReference type="ARBA" id="ARBA00022692"/>
    </source>
</evidence>
<dbReference type="PANTHER" id="PTHR38438">
    <property type="entry name" value="RIBOFLAVIN TRANSPORTER RIBU"/>
    <property type="match status" value="1"/>
</dbReference>
<proteinExistence type="inferred from homology"/>
<dbReference type="Gene3D" id="1.10.1760.20">
    <property type="match status" value="1"/>
</dbReference>